<dbReference type="GO" id="GO:0016791">
    <property type="term" value="F:phosphatase activity"/>
    <property type="evidence" value="ECO:0007669"/>
    <property type="project" value="TreeGrafter"/>
</dbReference>
<dbReference type="PANTHER" id="PTHR43156">
    <property type="entry name" value="STAGE II SPORULATION PROTEIN E-RELATED"/>
    <property type="match status" value="1"/>
</dbReference>
<evidence type="ECO:0000256" key="4">
    <source>
        <dbReference type="SAM" id="Coils"/>
    </source>
</evidence>
<dbReference type="AlphaFoldDB" id="A0A2M7T736"/>
<evidence type="ECO:0000256" key="3">
    <source>
        <dbReference type="ARBA" id="ARBA00022989"/>
    </source>
</evidence>
<feature type="domain" description="HAMP" evidence="6">
    <location>
        <begin position="322"/>
        <end position="375"/>
    </location>
</feature>
<keyword evidence="5" id="KW-0472">Membrane</keyword>
<dbReference type="Pfam" id="PF13185">
    <property type="entry name" value="GAF_2"/>
    <property type="match status" value="2"/>
</dbReference>
<dbReference type="Gene3D" id="3.60.40.10">
    <property type="entry name" value="PPM-type phosphatase domain"/>
    <property type="match status" value="1"/>
</dbReference>
<dbReference type="GO" id="GO:0016020">
    <property type="term" value="C:membrane"/>
    <property type="evidence" value="ECO:0007669"/>
    <property type="project" value="InterPro"/>
</dbReference>
<dbReference type="CDD" id="cd06225">
    <property type="entry name" value="HAMP"/>
    <property type="match status" value="1"/>
</dbReference>
<protein>
    <recommendedName>
        <fullName evidence="6">HAMP domain-containing protein</fullName>
    </recommendedName>
</protein>
<dbReference type="RefSeq" id="WP_286678752.1">
    <property type="nucleotide sequence ID" value="NZ_MNXI01000102.1"/>
</dbReference>
<evidence type="ECO:0000313" key="8">
    <source>
        <dbReference type="Proteomes" id="UP000230956"/>
    </source>
</evidence>
<dbReference type="InterPro" id="IPR003660">
    <property type="entry name" value="HAMP_dom"/>
</dbReference>
<dbReference type="SUPFAM" id="SSF158472">
    <property type="entry name" value="HAMP domain-like"/>
    <property type="match status" value="1"/>
</dbReference>
<accession>A0A2M7T736</accession>
<evidence type="ECO:0000256" key="2">
    <source>
        <dbReference type="ARBA" id="ARBA00022801"/>
    </source>
</evidence>
<comment type="caution">
    <text evidence="7">The sequence shown here is derived from an EMBL/GenBank/DDBJ whole genome shotgun (WGS) entry which is preliminary data.</text>
</comment>
<keyword evidence="1 5" id="KW-0812">Transmembrane</keyword>
<feature type="coiled-coil region" evidence="4">
    <location>
        <begin position="533"/>
        <end position="560"/>
    </location>
</feature>
<dbReference type="InterPro" id="IPR029016">
    <property type="entry name" value="GAF-like_dom_sf"/>
</dbReference>
<dbReference type="InterPro" id="IPR001932">
    <property type="entry name" value="PPM-type_phosphatase-like_dom"/>
</dbReference>
<dbReference type="SUPFAM" id="SSF55781">
    <property type="entry name" value="GAF domain-like"/>
    <property type="match status" value="2"/>
</dbReference>
<dbReference type="Pfam" id="PF00672">
    <property type="entry name" value="HAMP"/>
    <property type="match status" value="1"/>
</dbReference>
<dbReference type="GO" id="GO:0007165">
    <property type="term" value="P:signal transduction"/>
    <property type="evidence" value="ECO:0007669"/>
    <property type="project" value="InterPro"/>
</dbReference>
<proteinExistence type="predicted"/>
<dbReference type="SMART" id="SM00065">
    <property type="entry name" value="GAF"/>
    <property type="match status" value="2"/>
</dbReference>
<keyword evidence="2" id="KW-0378">Hydrolase</keyword>
<evidence type="ECO:0000256" key="1">
    <source>
        <dbReference type="ARBA" id="ARBA00022692"/>
    </source>
</evidence>
<keyword evidence="3 5" id="KW-1133">Transmembrane helix</keyword>
<evidence type="ECO:0000313" key="7">
    <source>
        <dbReference type="EMBL" id="PIZ37433.1"/>
    </source>
</evidence>
<dbReference type="Proteomes" id="UP000230956">
    <property type="component" value="Unassembled WGS sequence"/>
</dbReference>
<gene>
    <name evidence="7" type="ORF">COY37_07295</name>
</gene>
<feature type="transmembrane region" description="Helical" evidence="5">
    <location>
        <begin position="31"/>
        <end position="50"/>
    </location>
</feature>
<dbReference type="SMART" id="SM00304">
    <property type="entry name" value="HAMP"/>
    <property type="match status" value="1"/>
</dbReference>
<sequence>MLQTFDFDSVSNHNHGMFTVTSKNGIRKKLLLGYLAITIPLIIVIIFTHYNRYEDKRHDILQSRLVFARDISSNFDHFIKEVGITERAVGIAITENDYTRRKASEYMARIVNRYPVFSMDFVRPDGQIYASTDPKLVGLKLTHDKHNPRSDLKRLTPERDWFVTPFHVHENGGMGFDIITGVWRKSRLAGIMVASVDSTRLNEIFVFEVPGGGYNITDNNGMLVYQNQYPKKPLSERKWGSQRFIKVASSGKEFTSTGLTFPIDNSYRMGSQVPIHSLGWSAGSFVPVEQVLAPIRTDIVRSGVAASIIVLLAVFLGFWISERIVKPITVLADKAKAIARGSFDEEIGLIKTGDEIEDLAESFNTMRINLKEYVNELSGLVETGEKMNLALNVPFVEGAVTNALRNYFDARTVWIALYDEHEKQLKVDHFWSENEGVDLSVMKMAPGQGVAGKVLMTGKPTVIKDLTKSEFLFKDVALQAGIDSEIALPLISGSGSLGVIGLYTPLTRQDRITEKEMGLLMALANQAAVAIENARLYEEARESERKLKASNDDLRILNKVALDISSGLDLQELLEKIVANAVDLVAADMGAIGLYNEENGRLEYRHKANSLQSMRLPDIPEDLGFAETVLKIRKSAFTNDYRHDPRASKEALVRGISAVAVAPLFTGNRLIGVIQVASASGKTFSDADVALLEAVANQAAVAIENAKLYERERDVAETLQNALLAVPDKLDGIKLGLLYRAATERSKVGGDFYDFIEFTNGRIGIVVGDVSGKGLQAATATALAKMTIRAFAYEYEQPAQVLAHANSVLTSQMASGQFITIAYITIDPSTGEILCSIAGHPAPIIANYREHSVRQMQIGSMPIGVLDDTEYDNSAEKLSNGEVILLYTDGLLEARHDSDFFGEDGISAALLALDDPEIATIPNRLVEAAQSFAHGKLNDDIAVIAVGLDHEVSNEISEQVDKELDEGLDKGLLGKERLGKPDNVVDIRTIS</sequence>
<keyword evidence="4" id="KW-0175">Coiled coil</keyword>
<dbReference type="SMART" id="SM00331">
    <property type="entry name" value="PP2C_SIG"/>
    <property type="match status" value="1"/>
</dbReference>
<evidence type="ECO:0000259" key="6">
    <source>
        <dbReference type="PROSITE" id="PS50885"/>
    </source>
</evidence>
<dbReference type="InterPro" id="IPR036457">
    <property type="entry name" value="PPM-type-like_dom_sf"/>
</dbReference>
<dbReference type="PROSITE" id="PS50885">
    <property type="entry name" value="HAMP"/>
    <property type="match status" value="1"/>
</dbReference>
<evidence type="ECO:0000256" key="5">
    <source>
        <dbReference type="SAM" id="Phobius"/>
    </source>
</evidence>
<dbReference type="Pfam" id="PF07228">
    <property type="entry name" value="SpoIIE"/>
    <property type="match status" value="1"/>
</dbReference>
<organism evidence="7 8">
    <name type="scientific">Candidatus Aquicultor secundus</name>
    <dbReference type="NCBI Taxonomy" id="1973895"/>
    <lineage>
        <taxon>Bacteria</taxon>
        <taxon>Bacillati</taxon>
        <taxon>Actinomycetota</taxon>
        <taxon>Candidatus Aquicultoria</taxon>
        <taxon>Candidatus Aquicultorales</taxon>
        <taxon>Candidatus Aquicultoraceae</taxon>
        <taxon>Candidatus Aquicultor</taxon>
    </lineage>
</organism>
<feature type="transmembrane region" description="Helical" evidence="5">
    <location>
        <begin position="299"/>
        <end position="320"/>
    </location>
</feature>
<dbReference type="Gene3D" id="3.30.450.40">
    <property type="match status" value="2"/>
</dbReference>
<reference evidence="8" key="1">
    <citation type="submission" date="2017-09" db="EMBL/GenBank/DDBJ databases">
        <title>Depth-based differentiation of microbial function through sediment-hosted aquifers and enrichment of novel symbionts in the deep terrestrial subsurface.</title>
        <authorList>
            <person name="Probst A.J."/>
            <person name="Ladd B."/>
            <person name="Jarett J.K."/>
            <person name="Geller-Mcgrath D.E."/>
            <person name="Sieber C.M.K."/>
            <person name="Emerson J.B."/>
            <person name="Anantharaman K."/>
            <person name="Thomas B.C."/>
            <person name="Malmstrom R."/>
            <person name="Stieglmeier M."/>
            <person name="Klingl A."/>
            <person name="Woyke T."/>
            <person name="Ryan C.M."/>
            <person name="Banfield J.F."/>
        </authorList>
    </citation>
    <scope>NUCLEOTIDE SEQUENCE [LARGE SCALE GENOMIC DNA]</scope>
</reference>
<dbReference type="Gene3D" id="6.10.340.10">
    <property type="match status" value="1"/>
</dbReference>
<dbReference type="EMBL" id="PFNG01000172">
    <property type="protein sequence ID" value="PIZ37433.1"/>
    <property type="molecule type" value="Genomic_DNA"/>
</dbReference>
<dbReference type="PANTHER" id="PTHR43156:SF2">
    <property type="entry name" value="STAGE II SPORULATION PROTEIN E"/>
    <property type="match status" value="1"/>
</dbReference>
<dbReference type="SUPFAM" id="SSF81606">
    <property type="entry name" value="PP2C-like"/>
    <property type="match status" value="1"/>
</dbReference>
<dbReference type="InterPro" id="IPR052016">
    <property type="entry name" value="Bact_Sigma-Reg"/>
</dbReference>
<dbReference type="InterPro" id="IPR003018">
    <property type="entry name" value="GAF"/>
</dbReference>
<name>A0A2M7T736_9ACTN</name>